<dbReference type="AlphaFoldDB" id="A0A9X1A8R8"/>
<proteinExistence type="predicted"/>
<evidence type="ECO:0000313" key="4">
    <source>
        <dbReference type="EMBL" id="MBT1155307.1"/>
    </source>
</evidence>
<dbReference type="GO" id="GO:0016787">
    <property type="term" value="F:hydrolase activity"/>
    <property type="evidence" value="ECO:0007669"/>
    <property type="project" value="UniProtKB-KW"/>
</dbReference>
<comment type="caution">
    <text evidence="4">The sequence shown here is derived from an EMBL/GenBank/DDBJ whole genome shotgun (WGS) entry which is preliminary data.</text>
</comment>
<name>A0A9X1A8R8_9HYPH</name>
<organism evidence="4 5">
    <name type="scientific">Aminobacter anthyllidis</name>
    <dbReference type="NCBI Taxonomy" id="1035067"/>
    <lineage>
        <taxon>Bacteria</taxon>
        <taxon>Pseudomonadati</taxon>
        <taxon>Pseudomonadota</taxon>
        <taxon>Alphaproteobacteria</taxon>
        <taxon>Hyphomicrobiales</taxon>
        <taxon>Phyllobacteriaceae</taxon>
        <taxon>Aminobacter</taxon>
    </lineage>
</organism>
<evidence type="ECO:0000313" key="5">
    <source>
        <dbReference type="Proteomes" id="UP001138921"/>
    </source>
</evidence>
<dbReference type="Pfam" id="PF23666">
    <property type="entry name" value="Rcc01698_C"/>
    <property type="match status" value="1"/>
</dbReference>
<dbReference type="InterPro" id="IPR056490">
    <property type="entry name" value="Rcc01698_C"/>
</dbReference>
<reference evidence="4" key="2">
    <citation type="submission" date="2021-03" db="EMBL/GenBank/DDBJ databases">
        <authorList>
            <person name="Artuso I."/>
            <person name="Turrini P."/>
            <person name="Pirolo M."/>
            <person name="Lugli G.A."/>
            <person name="Ventura M."/>
            <person name="Visca P."/>
        </authorList>
    </citation>
    <scope>NUCLEOTIDE SEQUENCE</scope>
    <source>
        <strain evidence="4">LMG 26462</strain>
    </source>
</reference>
<accession>A0A9X1A8R8</accession>
<protein>
    <submittedName>
        <fullName evidence="4">Glycoside hydrolase TIM-barrel-like domain-containing protein</fullName>
    </submittedName>
</protein>
<dbReference type="InterPro" id="IPR032876">
    <property type="entry name" value="J_dom"/>
</dbReference>
<keyword evidence="4" id="KW-0378">Hydrolase</keyword>
<feature type="domain" description="Tip attachment protein J" evidence="2">
    <location>
        <begin position="297"/>
        <end position="458"/>
    </location>
</feature>
<dbReference type="Pfam" id="PF13547">
    <property type="entry name" value="GTA_TIM"/>
    <property type="match status" value="1"/>
</dbReference>
<dbReference type="EMBL" id="JAFLWW010000002">
    <property type="protein sequence ID" value="MBT1155307.1"/>
    <property type="molecule type" value="Genomic_DNA"/>
</dbReference>
<dbReference type="InterPro" id="IPR025195">
    <property type="entry name" value="GTA_TIM_dom"/>
</dbReference>
<evidence type="ECO:0000259" key="2">
    <source>
        <dbReference type="Pfam" id="PF13550"/>
    </source>
</evidence>
<feature type="domain" description="GTA TIM-barrel-like" evidence="1">
    <location>
        <begin position="137"/>
        <end position="238"/>
    </location>
</feature>
<reference evidence="4" key="1">
    <citation type="journal article" date="2021" name="Microorganisms">
        <title>Phylogenomic Reconstruction and Metabolic Potential of the Genus Aminobacter.</title>
        <authorList>
            <person name="Artuso I."/>
            <person name="Turrini P."/>
            <person name="Pirolo M."/>
            <person name="Lugli G.A."/>
            <person name="Ventura M."/>
            <person name="Visca P."/>
        </authorList>
    </citation>
    <scope>NUCLEOTIDE SEQUENCE</scope>
    <source>
        <strain evidence="4">LMG 26462</strain>
    </source>
</reference>
<dbReference type="Gene3D" id="3.20.20.80">
    <property type="entry name" value="Glycosidases"/>
    <property type="match status" value="1"/>
</dbReference>
<dbReference type="Pfam" id="PF13550">
    <property type="entry name" value="Phage-tail_3"/>
    <property type="match status" value="1"/>
</dbReference>
<keyword evidence="5" id="KW-1185">Reference proteome</keyword>
<sequence>MLGCWAQEKLTERERRLVALEWFQFARIAQYPLGQKPATWLVVGGRGAGKTRLGAEWVNSMVRGFSPFATRRHSPIALVGETLADVREVMIEGPSGIATISRHDRPRFEPSRKRLVWDSGAVAQIFSSEDPDSLRGPQFQPAWCDELGCPAVDKGPNQPNMFPDAKSTEDATPCFSNGGRSDIAPRRLLEAHALHWDPAAAGFQETGNPISPIYGGRMVDVARSYVWAWDARPYPAFPLQSKVWSDSAGWHRGHWLNGRLNAPSLSDLINEILADHGLPAADVAGVEDTVSGYVIADPSSARAALEPLIDLFGLSACQVPGGLVFQQAAASQEAAVELIELAFDGESAVVETVRTPDHDLPAEALVSFGDPANDYQSASARSTRVAASNSRQHTISFPGMLEPGQASALAEDWIRRTWQEREQLSFALAEPRADIVPGSLVKVPASGSSAEFLVTGIEQGLVRKVTARQIARAAPAPWRSSNPGVEPSTSIVVGQPHAVFLDLPMMGAGSSQDQFRIAVRHVPWRSQALFASPEDTGFMLRGSVGRRADMGRLTAALLPGVQGRLDQTTALIAELYEGDLANVSRLQLLNGANYVAVRSAAGAWEVLQFEVAEETAPGVWRLRNLLRGQFGTGDATAAGAAIGADVVVLDSAVVPAGLLAGEAGLVLNWRVGPLGGDFSSASFSAHQETGGKRALTPLAPVHLRGKRTAGGDLSLSWIRRGRVDADSWQSSDIPLGEEREEYRVDVAVVGGAVVRSTTVSMPAWTYAASDIAADFGTPPAEVGITVRQLSVASGWGLPAAQRLALI</sequence>
<gene>
    <name evidence="4" type="ORF">J1C56_06845</name>
</gene>
<feature type="domain" description="Rcc01698-like C-terminal" evidence="3">
    <location>
        <begin position="548"/>
        <end position="647"/>
    </location>
</feature>
<evidence type="ECO:0000259" key="3">
    <source>
        <dbReference type="Pfam" id="PF23666"/>
    </source>
</evidence>
<dbReference type="Proteomes" id="UP001138921">
    <property type="component" value="Unassembled WGS sequence"/>
</dbReference>
<evidence type="ECO:0000259" key="1">
    <source>
        <dbReference type="Pfam" id="PF13547"/>
    </source>
</evidence>